<dbReference type="PROSITE" id="PS50918">
    <property type="entry name" value="WWE"/>
    <property type="match status" value="1"/>
</dbReference>
<dbReference type="InterPro" id="IPR059153">
    <property type="entry name" value="NSD_PHD-1st"/>
</dbReference>
<dbReference type="GO" id="GO:0008270">
    <property type="term" value="F:zinc ion binding"/>
    <property type="evidence" value="ECO:0007669"/>
    <property type="project" value="UniProtKB-KW"/>
</dbReference>
<dbReference type="SMART" id="SM00570">
    <property type="entry name" value="AWS"/>
    <property type="match status" value="1"/>
</dbReference>
<dbReference type="InterPro" id="IPR041306">
    <property type="entry name" value="C5HCH"/>
</dbReference>
<evidence type="ECO:0000256" key="13">
    <source>
        <dbReference type="ARBA" id="ARBA00022843"/>
    </source>
</evidence>
<keyword evidence="4" id="KW-1017">Isopeptide bond</keyword>
<dbReference type="InterPro" id="IPR047451">
    <property type="entry name" value="PWWP_NSD3_rpt1"/>
</dbReference>
<dbReference type="InterPro" id="IPR001214">
    <property type="entry name" value="SET_dom"/>
</dbReference>
<evidence type="ECO:0000256" key="10">
    <source>
        <dbReference type="ARBA" id="ARBA00022737"/>
    </source>
</evidence>
<dbReference type="Pfam" id="PF22908">
    <property type="entry name" value="PHD_NSD"/>
    <property type="match status" value="1"/>
</dbReference>
<evidence type="ECO:0000256" key="3">
    <source>
        <dbReference type="ARBA" id="ARBA00022454"/>
    </source>
</evidence>
<name>A0A498MHC5_LABRO</name>
<evidence type="ECO:0000259" key="36">
    <source>
        <dbReference type="PROSITE" id="PS51043"/>
    </source>
</evidence>
<dbReference type="InterPro" id="IPR055197">
    <property type="entry name" value="PHDvar_NSD"/>
</dbReference>
<keyword evidence="15" id="KW-0007">Acetylation</keyword>
<feature type="compositionally biased region" description="Basic and acidic residues" evidence="29">
    <location>
        <begin position="670"/>
        <end position="682"/>
    </location>
</feature>
<keyword evidence="5" id="KW-0597">Phosphoprotein</keyword>
<feature type="region of interest" description="Disordered" evidence="29">
    <location>
        <begin position="474"/>
        <end position="583"/>
    </location>
</feature>
<dbReference type="FunFam" id="3.30.40.10:FF:000025">
    <property type="entry name" value="Histone-lysine N-methyltransferase"/>
    <property type="match status" value="1"/>
</dbReference>
<dbReference type="Pfam" id="PF00536">
    <property type="entry name" value="SAM_1"/>
    <property type="match status" value="1"/>
</dbReference>
<keyword evidence="13" id="KW-0832">Ubl conjugation</keyword>
<feature type="region of interest" description="Disordered" evidence="29">
    <location>
        <begin position="595"/>
        <end position="786"/>
    </location>
</feature>
<feature type="domain" description="AWS" evidence="37">
    <location>
        <begin position="1133"/>
        <end position="1183"/>
    </location>
</feature>
<dbReference type="SMART" id="SM00317">
    <property type="entry name" value="SET"/>
    <property type="match status" value="1"/>
</dbReference>
<feature type="compositionally biased region" description="Basic and acidic residues" evidence="29">
    <location>
        <begin position="603"/>
        <end position="618"/>
    </location>
</feature>
<feature type="compositionally biased region" description="Polar residues" evidence="29">
    <location>
        <begin position="526"/>
        <end position="539"/>
    </location>
</feature>
<feature type="compositionally biased region" description="Low complexity" evidence="29">
    <location>
        <begin position="143"/>
        <end position="155"/>
    </location>
</feature>
<dbReference type="FunFam" id="2.170.270.10:FF:000002">
    <property type="entry name" value="Histone-lysine N-methyltransferase"/>
    <property type="match status" value="1"/>
</dbReference>
<comment type="catalytic activity">
    <reaction evidence="21">
        <text>L-lysyl(4)-[histone H3] + 2 S-adenosyl-L-methionine = N(6),N(6)-dimethyl-L-lysyl(4)-[histone H3] + 2 S-adenosyl-L-homocysteine + 2 H(+)</text>
        <dbReference type="Rhea" id="RHEA:64448"/>
        <dbReference type="Rhea" id="RHEA-COMP:15540"/>
        <dbReference type="Rhea" id="RHEA-COMP:15547"/>
        <dbReference type="ChEBI" id="CHEBI:15378"/>
        <dbReference type="ChEBI" id="CHEBI:29969"/>
        <dbReference type="ChEBI" id="CHEBI:57856"/>
        <dbReference type="ChEBI" id="CHEBI:59789"/>
        <dbReference type="ChEBI" id="CHEBI:61976"/>
        <dbReference type="EC" id="2.1.1.370"/>
    </reaction>
</comment>
<reference evidence="38 39" key="1">
    <citation type="submission" date="2018-03" db="EMBL/GenBank/DDBJ databases">
        <title>Draft genome sequence of Rohu Carp (Labeo rohita).</title>
        <authorList>
            <person name="Das P."/>
            <person name="Kushwaha B."/>
            <person name="Joshi C.G."/>
            <person name="Kumar D."/>
            <person name="Nagpure N.S."/>
            <person name="Sahoo L."/>
            <person name="Das S.P."/>
            <person name="Bit A."/>
            <person name="Patnaik S."/>
            <person name="Meher P.K."/>
            <person name="Jayasankar P."/>
            <person name="Koringa P.G."/>
            <person name="Patel N.V."/>
            <person name="Hinsu A.T."/>
            <person name="Kumar R."/>
            <person name="Pandey M."/>
            <person name="Agarwal S."/>
            <person name="Srivastava S."/>
            <person name="Singh M."/>
            <person name="Iquebal M.A."/>
            <person name="Jaiswal S."/>
            <person name="Angadi U.B."/>
            <person name="Kumar N."/>
            <person name="Raza M."/>
            <person name="Shah T.M."/>
            <person name="Rai A."/>
            <person name="Jena J.K."/>
        </authorList>
    </citation>
    <scope>NUCLEOTIDE SEQUENCE [LARGE SCALE GENOMIC DNA]</scope>
    <source>
        <strain evidence="38">DASCIFA01</strain>
        <tissue evidence="38">Testis</tissue>
    </source>
</reference>
<dbReference type="InterPro" id="IPR047458">
    <property type="entry name" value="PHD4_NSD3"/>
</dbReference>
<dbReference type="CDD" id="cd20166">
    <property type="entry name" value="PWWP_NSD3_rpt2"/>
    <property type="match status" value="1"/>
</dbReference>
<feature type="compositionally biased region" description="Basic residues" evidence="29">
    <location>
        <begin position="250"/>
        <end position="266"/>
    </location>
</feature>
<evidence type="ECO:0000256" key="15">
    <source>
        <dbReference type="ARBA" id="ARBA00022990"/>
    </source>
</evidence>
<dbReference type="STRING" id="84645.A0A498MHC5"/>
<dbReference type="GO" id="GO:0032259">
    <property type="term" value="P:methylation"/>
    <property type="evidence" value="ECO:0007669"/>
    <property type="project" value="UniProtKB-KW"/>
</dbReference>
<evidence type="ECO:0000256" key="20">
    <source>
        <dbReference type="ARBA" id="ARBA00050891"/>
    </source>
</evidence>
<protein>
    <recommendedName>
        <fullName evidence="26">Histone-lysine N-methyltransferase NSD3</fullName>
        <ecNumber evidence="24">2.1.1.370</ecNumber>
        <ecNumber evidence="25">2.1.1.371</ecNumber>
    </recommendedName>
    <alternativeName>
        <fullName evidence="27">Nuclear SET domain-containing protein 3</fullName>
    </alternativeName>
</protein>
<dbReference type="InterPro" id="IPR050777">
    <property type="entry name" value="SET2_Histone-Lys_MeTrsfase"/>
</dbReference>
<dbReference type="Gene3D" id="3.30.40.10">
    <property type="entry name" value="Zinc/RING finger domain, C3HC4 (zinc finger)"/>
    <property type="match status" value="4"/>
</dbReference>
<feature type="compositionally biased region" description="Basic and acidic residues" evidence="29">
    <location>
        <begin position="1092"/>
        <end position="1107"/>
    </location>
</feature>
<feature type="region of interest" description="Disordered" evidence="29">
    <location>
        <begin position="246"/>
        <end position="318"/>
    </location>
</feature>
<dbReference type="CDD" id="cd15655">
    <property type="entry name" value="PHD3_NSD3"/>
    <property type="match status" value="1"/>
</dbReference>
<dbReference type="GO" id="GO:0006355">
    <property type="term" value="P:regulation of DNA-templated transcription"/>
    <property type="evidence" value="ECO:0007669"/>
    <property type="project" value="UniProtKB-ARBA"/>
</dbReference>
<dbReference type="InterPro" id="IPR000313">
    <property type="entry name" value="PWWP_dom"/>
</dbReference>
<comment type="subcellular location">
    <subcellularLocation>
        <location evidence="2">Chromosome</location>
    </subcellularLocation>
    <subcellularLocation>
        <location evidence="1">Nucleus</location>
    </subcellularLocation>
</comment>
<dbReference type="FunFam" id="2.30.30.140:FF:000004">
    <property type="entry name" value="Histone-lysine N-methyltransferase"/>
    <property type="match status" value="1"/>
</dbReference>
<keyword evidence="9" id="KW-0479">Metal-binding</keyword>
<dbReference type="InterPro" id="IPR013761">
    <property type="entry name" value="SAM/pointed_sf"/>
</dbReference>
<feature type="transmembrane region" description="Helical" evidence="30">
    <location>
        <begin position="1564"/>
        <end position="1581"/>
    </location>
</feature>
<dbReference type="Gene3D" id="1.10.150.50">
    <property type="entry name" value="Transcription Factor, Ets-1"/>
    <property type="match status" value="1"/>
</dbReference>
<keyword evidence="19" id="KW-0539">Nucleus</keyword>
<feature type="domain" description="PHD-type" evidence="31">
    <location>
        <begin position="787"/>
        <end position="834"/>
    </location>
</feature>
<feature type="compositionally biased region" description="Basic residues" evidence="29">
    <location>
        <begin position="124"/>
        <end position="142"/>
    </location>
</feature>
<dbReference type="InterPro" id="IPR046341">
    <property type="entry name" value="SET_dom_sf"/>
</dbReference>
<comment type="subunit">
    <text evidence="23">Interacts with BRD4. Interacts (via KIKL motif) with BRD3 (via NET domain).</text>
</comment>
<dbReference type="InterPro" id="IPR047453">
    <property type="entry name" value="PWWP_NSD3_rpt2"/>
</dbReference>
<dbReference type="EC" id="2.1.1.371" evidence="25"/>
<dbReference type="Pfam" id="PF23011">
    <property type="entry name" value="PHD-1st_NSD"/>
    <property type="match status" value="1"/>
</dbReference>
<dbReference type="FunFam" id="2.30.30.140:FF:000030">
    <property type="entry name" value="Histone-lysine N-methyltransferase"/>
    <property type="match status" value="1"/>
</dbReference>
<evidence type="ECO:0000259" key="31">
    <source>
        <dbReference type="PROSITE" id="PS50016"/>
    </source>
</evidence>
<dbReference type="InterPro" id="IPR001965">
    <property type="entry name" value="Znf_PHD"/>
</dbReference>
<dbReference type="CDD" id="cd15661">
    <property type="entry name" value="PHD5_NSD3"/>
    <property type="match status" value="1"/>
</dbReference>
<gene>
    <name evidence="38" type="ORF">ROHU_036906</name>
</gene>
<feature type="domain" description="PHD-type" evidence="31">
    <location>
        <begin position="1361"/>
        <end position="1408"/>
    </location>
</feature>
<feature type="transmembrane region" description="Helical" evidence="30">
    <location>
        <begin position="1534"/>
        <end position="1552"/>
    </location>
</feature>
<dbReference type="Pfam" id="PF17907">
    <property type="entry name" value="AWS"/>
    <property type="match status" value="1"/>
</dbReference>
<comment type="caution">
    <text evidence="38">The sequence shown here is derived from an EMBL/GenBank/DDBJ whole genome shotgun (WGS) entry which is preliminary data.</text>
</comment>
<dbReference type="FunFam" id="3.30.40.10:FF:000205">
    <property type="entry name" value="Histone-lysine N-methyltransferase"/>
    <property type="match status" value="1"/>
</dbReference>
<evidence type="ECO:0000256" key="8">
    <source>
        <dbReference type="ARBA" id="ARBA00022691"/>
    </source>
</evidence>
<dbReference type="Pfam" id="PF23464">
    <property type="entry name" value="WWE_3"/>
    <property type="match status" value="1"/>
</dbReference>
<proteinExistence type="predicted"/>
<dbReference type="SMART" id="SM00454">
    <property type="entry name" value="SAM"/>
    <property type="match status" value="1"/>
</dbReference>
<feature type="transmembrane region" description="Helical" evidence="30">
    <location>
        <begin position="1485"/>
        <end position="1502"/>
    </location>
</feature>
<keyword evidence="6 38" id="KW-0489">Methyltransferase</keyword>
<feature type="compositionally biased region" description="Pro residues" evidence="29">
    <location>
        <begin position="174"/>
        <end position="187"/>
    </location>
</feature>
<dbReference type="Pfam" id="PF17982">
    <property type="entry name" value="C5HCH"/>
    <property type="match status" value="1"/>
</dbReference>
<keyword evidence="16" id="KW-0805">Transcription regulation</keyword>
<dbReference type="EMBL" id="QBIY01012665">
    <property type="protein sequence ID" value="RXN19540.1"/>
    <property type="molecule type" value="Genomic_DNA"/>
</dbReference>
<dbReference type="Pfam" id="PF23004">
    <property type="entry name" value="PHDvar_NSD"/>
    <property type="match status" value="1"/>
</dbReference>
<dbReference type="PANTHER" id="PTHR22884">
    <property type="entry name" value="SET DOMAIN PROTEINS"/>
    <property type="match status" value="1"/>
</dbReference>
<dbReference type="GO" id="GO:0005634">
    <property type="term" value="C:nucleus"/>
    <property type="evidence" value="ECO:0007669"/>
    <property type="project" value="UniProtKB-SubCell"/>
</dbReference>
<keyword evidence="11 28" id="KW-0863">Zinc-finger</keyword>
<evidence type="ECO:0000256" key="18">
    <source>
        <dbReference type="ARBA" id="ARBA00023163"/>
    </source>
</evidence>
<evidence type="ECO:0000256" key="4">
    <source>
        <dbReference type="ARBA" id="ARBA00022499"/>
    </source>
</evidence>
<keyword evidence="39" id="KW-1185">Reference proteome</keyword>
<dbReference type="Proteomes" id="UP000290572">
    <property type="component" value="Unassembled WGS sequence"/>
</dbReference>
<feature type="compositionally biased region" description="Basic and acidic residues" evidence="29">
    <location>
        <begin position="627"/>
        <end position="643"/>
    </location>
</feature>
<dbReference type="SUPFAM" id="SSF47769">
    <property type="entry name" value="SAM/Pointed domain"/>
    <property type="match status" value="1"/>
</dbReference>
<dbReference type="SMART" id="SM00293">
    <property type="entry name" value="PWWP"/>
    <property type="match status" value="2"/>
</dbReference>
<dbReference type="CDD" id="cd15658">
    <property type="entry name" value="PHD4_NSD3"/>
    <property type="match status" value="1"/>
</dbReference>
<dbReference type="InterPro" id="IPR057825">
    <property type="entry name" value="WWE_SEC23-DDH2"/>
</dbReference>
<dbReference type="CDD" id="cd15649">
    <property type="entry name" value="PHD1_NSD3"/>
    <property type="match status" value="1"/>
</dbReference>
<dbReference type="InterPro" id="IPR019786">
    <property type="entry name" value="Zinc_finger_PHD-type_CS"/>
</dbReference>
<dbReference type="InterPro" id="IPR013083">
    <property type="entry name" value="Znf_RING/FYVE/PHD"/>
</dbReference>
<evidence type="ECO:0000256" key="16">
    <source>
        <dbReference type="ARBA" id="ARBA00023015"/>
    </source>
</evidence>
<dbReference type="InterPro" id="IPR001660">
    <property type="entry name" value="SAM"/>
</dbReference>
<feature type="compositionally biased region" description="Low complexity" evidence="29">
    <location>
        <begin position="474"/>
        <end position="490"/>
    </location>
</feature>
<dbReference type="SUPFAM" id="SSF57903">
    <property type="entry name" value="FYVE/PHD zinc finger"/>
    <property type="match status" value="3"/>
</dbReference>
<keyword evidence="30" id="KW-1133">Transmembrane helix</keyword>
<keyword evidence="14" id="KW-0156">Chromatin regulator</keyword>
<evidence type="ECO:0000259" key="37">
    <source>
        <dbReference type="PROSITE" id="PS51215"/>
    </source>
</evidence>
<evidence type="ECO:0000256" key="17">
    <source>
        <dbReference type="ARBA" id="ARBA00023054"/>
    </source>
</evidence>
<evidence type="ECO:0000256" key="25">
    <source>
        <dbReference type="ARBA" id="ARBA00066819"/>
    </source>
</evidence>
<evidence type="ECO:0000256" key="9">
    <source>
        <dbReference type="ARBA" id="ARBA00022723"/>
    </source>
</evidence>
<dbReference type="CDD" id="cd20163">
    <property type="entry name" value="PWWP_NSD3_rpt1"/>
    <property type="match status" value="1"/>
</dbReference>
<dbReference type="PROSITE" id="PS50016">
    <property type="entry name" value="ZF_PHD_2"/>
    <property type="match status" value="3"/>
</dbReference>
<keyword evidence="17" id="KW-0175">Coiled coil</keyword>
<evidence type="ECO:0000259" key="35">
    <source>
        <dbReference type="PROSITE" id="PS50918"/>
    </source>
</evidence>
<organism evidence="38 39">
    <name type="scientific">Labeo rohita</name>
    <name type="common">Indian major carp</name>
    <name type="synonym">Cyprinus rohita</name>
    <dbReference type="NCBI Taxonomy" id="84645"/>
    <lineage>
        <taxon>Eukaryota</taxon>
        <taxon>Metazoa</taxon>
        <taxon>Chordata</taxon>
        <taxon>Craniata</taxon>
        <taxon>Vertebrata</taxon>
        <taxon>Euteleostomi</taxon>
        <taxon>Actinopterygii</taxon>
        <taxon>Neopterygii</taxon>
        <taxon>Teleostei</taxon>
        <taxon>Ostariophysi</taxon>
        <taxon>Cypriniformes</taxon>
        <taxon>Cyprinidae</taxon>
        <taxon>Labeoninae</taxon>
        <taxon>Labeonini</taxon>
        <taxon>Labeo</taxon>
    </lineage>
</organism>
<feature type="domain" description="PHD-type" evidence="31">
    <location>
        <begin position="951"/>
        <end position="995"/>
    </location>
</feature>
<dbReference type="FunFam" id="3.30.40.10:FF:000106">
    <property type="entry name" value="Histone-lysine N-methyltransferase"/>
    <property type="match status" value="1"/>
</dbReference>
<feature type="compositionally biased region" description="Basic and acidic residues" evidence="29">
    <location>
        <begin position="549"/>
        <end position="561"/>
    </location>
</feature>
<evidence type="ECO:0000256" key="19">
    <source>
        <dbReference type="ARBA" id="ARBA00023242"/>
    </source>
</evidence>
<feature type="domain" description="PWWP" evidence="33">
    <location>
        <begin position="1000"/>
        <end position="1062"/>
    </location>
</feature>
<dbReference type="SUPFAM" id="SSF82199">
    <property type="entry name" value="SET domain"/>
    <property type="match status" value="1"/>
</dbReference>
<accession>A0A498MHC5</accession>
<dbReference type="PROSITE" id="PS50812">
    <property type="entry name" value="PWWP"/>
    <property type="match status" value="2"/>
</dbReference>
<dbReference type="GO" id="GO:0140952">
    <property type="term" value="F:histone H3K27 dimethyltransferase activity"/>
    <property type="evidence" value="ECO:0007669"/>
    <property type="project" value="UniProtKB-EC"/>
</dbReference>
<evidence type="ECO:0000313" key="39">
    <source>
        <dbReference type="Proteomes" id="UP000290572"/>
    </source>
</evidence>
<dbReference type="Pfam" id="PF00855">
    <property type="entry name" value="PWWP"/>
    <property type="match status" value="2"/>
</dbReference>
<sequence length="2338" mass="263723">MGNTIQQPPQLIDSANIRQEDVYEAISDPGDDGGQQNFESPLESGFPYPAEDLQVITNGYPTGVGTYEQQAKFALYSQFPNGSANGYGAIRNYGDHSLLLGEGTVLRPPVVQEKPPSHISPPPHPHHHHQPHHPPHHHHHHQQQQQQQQHHSQNPPLLPHHHHPPPASHLMPQVLPPPPPLLLPSSPPLLSSQDSAISNPIAQSTNTPKKTSSPEIKIKIIKTYQNGRELFESSLCGDLLQEFQAGEASRRRHEQKKEKRKKRSSRHGAGQEEESQQPCKVVEERPGVVHNSAQPNEGHLAFREEQPSSTLKSPKAELKEQKHFPSVITSTGSCQDYEIGDLVWAKVGTYPWWPCMVSSDPQSNVHIRLNKRGVKEYHVQFFGSVPERAWIHEKRTVVYKGESQFDELQAETLRKATNPTEKQKLLKPQSQKERAQWEVGVGHAEAALQMTREERNENYTFIYIDKEPSAAVAPAAAPAPAPAAETVTSPRATVKNRPERKQRRSKGSAGAKDEPIPRRQQPRRQCSINSSGETSSPNQGEDDMDREEPDSPAKPEPRPKEPSPPPVRTPWKTAAARKLLPLSITMKKLNVEIIKCDWQLPKQKLELPKKMESEKRPSEQVQSPEGSSDKAEAETCSSEEERAASPSAWSDQESAEQSTERKQQRRSVRSRSESEKSVEPVPKKKVKKEQAEAAPQMDFKTGSQKGASEISDSCKPLKKRSRASTDVEMASSLYRDTSDSDSRGLNDPQTGFGKRSDSPATVDADGSDAQSVDSSLSRQGGSSSKKDTVCHVCETFGDSLVSCEGDCNRLFHPECIGSNSGTEGELLCQECKTGSHSCFSCKVAEGDVKRCSVNGCGRYYHETCARKHTGTTTDNRGLRCPQHSCATCCLDRDLHKASKGRMMRCIRCPVAYHTGDGCVAAGSVLITPHIIICSNHSSSRKNGHFSSPVNVGWCFICARGGRLLCCEACPASFHPECLNMEMPEGTWLCGECRAGKKPHYKQIVWVKLGNYRWWPAEICNPRLVPSNIQSLKHDVGDFPVFFFGSHDYYWINQGRVFPYVESDKNFAEGQVGINKTFKKALEEAAKRFQELKAQRETKEALEQERNSRRPPPYKLIKSNKPVGKVQVHVADLSEIPRCNCKPTDERPCSQDSQCLNRMLQYECHPQVCPAGDRCHNQCFSKRLYPDTEVIKTTGRGWGLKTKQDLKKGDFVMEYVGELIDSEECKQRIRHANENHVTNFYMLTLTKDRVIDAGPKGNLSRFMNHSCSPNCETQKWTVNGDVRIGLFTLCDIAADTELTFNYNLDCLGNGRTSCHCGSENCSGFLGVKPKSAVVMEREEKVRNAKLKPKKRKLKTESKQTHEYYCYCCGEGGELVMCDKKDCPKAYHLLCLNLTKPPYGRWECPWHQCSVCQRAAASFCHFCPASFCREHERGQLVVSALDNRPCCSNHDPQRPLGPQANPSQVLGEGVVDDKPGRKMRKSFDNGFIGEVIVRLLLLAVFLVTEELPPFSREIQPEELWLYKFHPVKKDHVPTRLMFSIALFTPLLVIFFFTLLKKGGNGDVKEASLVAFAGLGFTALYLAGKLHCFSPVGRGKAWRLCAFLTPLLFAVMIALSRTCDYKHHWQVHWPQCGIPDVVSMNIAEPYEPVQHHWFYNQQVDSKDFWQPFSREDSQRLEDAYSRVGKNDKDEVVVATDGRRYDVRLRERKRYSVYWEQKPAEVRRCSWFHKGSKDMTYTPYSEELSDFLEDAYMIAVTLNEWKTNLELPTGESVILHNPKLMTQYPSSCKDFPPSPTERTQPRTLKRGTDSIPIEIPEGEPEIVDHLVFMVHGIGPACDIRLRGIVQCVNEFRNASNSLIKSHFRQSEDPCIVGRVEYLPVNWHKVLHGETTGVDKDIERITLPSISRLRQFSNDTVLDLFFYNSATYCQTIVDTVASEINRLHSLFLQRHPHFTGHVSLVGHSLGSLILFDLLTNQETDADGTPQELHENAHVDTSCGSYKSLEEVLKGHGLEEHLNVLHREQMDMESLMLCSEKDLKDIGIPLGPRKKIMNCLKKWKVIPEIPYHPVFLGAQWFMAEMESNDFLNIQQHCRSGSGHAAQNETHSPSLGMRNAHEHQTPTTSAVDYQHFDVGIGQVSIDYPQLAFHPQAFFAMGSPIGMFLTVRGLKRIDPNYSFPTCKSFYNIFHPFDPVAYRIEPMILPQDMDLPPMLIPHHKGRKRMHLELKEGLTRVSSDLLGSLRMVWQSISQVPTPALAEGGISSMTPTDEAEVLSMEHEERNFTKVGMLNHGRRIDFVLQETPIESFNEYLFAIQSHLCYWESEDTALLVLKEVYGNIRVRNAQL</sequence>
<dbReference type="PROSITE" id="PS01359">
    <property type="entry name" value="ZF_PHD_1"/>
    <property type="match status" value="1"/>
</dbReference>
<dbReference type="SMART" id="SM00508">
    <property type="entry name" value="PostSET"/>
    <property type="match status" value="1"/>
</dbReference>
<feature type="compositionally biased region" description="Low complexity" evidence="29">
    <location>
        <begin position="771"/>
        <end position="783"/>
    </location>
</feature>
<dbReference type="Gene3D" id="2.170.270.10">
    <property type="entry name" value="SET domain"/>
    <property type="match status" value="1"/>
</dbReference>
<evidence type="ECO:0000256" key="23">
    <source>
        <dbReference type="ARBA" id="ARBA00065976"/>
    </source>
</evidence>
<evidence type="ECO:0000259" key="32">
    <source>
        <dbReference type="PROSITE" id="PS50280"/>
    </source>
</evidence>
<dbReference type="PROSITE" id="PS50868">
    <property type="entry name" value="POST_SET"/>
    <property type="match status" value="1"/>
</dbReference>
<dbReference type="InterPro" id="IPR004177">
    <property type="entry name" value="DDHD_dom"/>
</dbReference>
<evidence type="ECO:0000256" key="2">
    <source>
        <dbReference type="ARBA" id="ARBA00004286"/>
    </source>
</evidence>
<dbReference type="GO" id="GO:0140946">
    <property type="term" value="F:histone H3K4 dimethyltransferase activity"/>
    <property type="evidence" value="ECO:0007669"/>
    <property type="project" value="UniProtKB-EC"/>
</dbReference>
<evidence type="ECO:0000256" key="22">
    <source>
        <dbReference type="ARBA" id="ARBA00056539"/>
    </source>
</evidence>
<feature type="region of interest" description="Disordered" evidence="29">
    <location>
        <begin position="1092"/>
        <end position="1117"/>
    </location>
</feature>
<evidence type="ECO:0000256" key="14">
    <source>
        <dbReference type="ARBA" id="ARBA00022853"/>
    </source>
</evidence>
<evidence type="ECO:0000256" key="12">
    <source>
        <dbReference type="ARBA" id="ARBA00022833"/>
    </source>
</evidence>
<comment type="catalytic activity">
    <reaction evidence="20">
        <text>L-lysyl(27)-[histone H3] + 2 S-adenosyl-L-methionine = N(6),N(6)-dimethyl-L-lysyl(27)-[histone H3] + 2 S-adenosyl-L-homocysteine + 2 H(+)</text>
        <dbReference type="Rhea" id="RHEA:64452"/>
        <dbReference type="Rhea" id="RHEA-COMP:15539"/>
        <dbReference type="Rhea" id="RHEA-COMP:15548"/>
        <dbReference type="ChEBI" id="CHEBI:15378"/>
        <dbReference type="ChEBI" id="CHEBI:29969"/>
        <dbReference type="ChEBI" id="CHEBI:57856"/>
        <dbReference type="ChEBI" id="CHEBI:59789"/>
        <dbReference type="ChEBI" id="CHEBI:61976"/>
        <dbReference type="EC" id="2.1.1.371"/>
    </reaction>
</comment>
<dbReference type="InterPro" id="IPR019787">
    <property type="entry name" value="Znf_PHD-finger"/>
</dbReference>
<evidence type="ECO:0000256" key="24">
    <source>
        <dbReference type="ARBA" id="ARBA00066818"/>
    </source>
</evidence>
<evidence type="ECO:0000256" key="5">
    <source>
        <dbReference type="ARBA" id="ARBA00022553"/>
    </source>
</evidence>
<dbReference type="PROSITE" id="PS51043">
    <property type="entry name" value="DDHD"/>
    <property type="match status" value="1"/>
</dbReference>
<evidence type="ECO:0000256" key="26">
    <source>
        <dbReference type="ARBA" id="ARBA00068930"/>
    </source>
</evidence>
<dbReference type="SUPFAM" id="SSF63748">
    <property type="entry name" value="Tudor/PWWP/MBT"/>
    <property type="match status" value="2"/>
</dbReference>
<evidence type="ECO:0000256" key="29">
    <source>
        <dbReference type="SAM" id="MobiDB-lite"/>
    </source>
</evidence>
<feature type="compositionally biased region" description="Polar residues" evidence="29">
    <location>
        <begin position="193"/>
        <end position="213"/>
    </location>
</feature>
<dbReference type="InterPro" id="IPR003616">
    <property type="entry name" value="Post-SET_dom"/>
</dbReference>
<dbReference type="Pfam" id="PF02862">
    <property type="entry name" value="DDHD"/>
    <property type="match status" value="2"/>
</dbReference>
<comment type="function">
    <text evidence="22">Histone methyltransferase. Preferentially dimethylates 'Lys-4' and 'Lys-27' of histone H3 forming H3K4me2 and H3K27me2. H3 'Lys-4' methylation represents a specific tag for epigenetic transcriptional activation, while 'Lys-27' is a mark for transcriptional repression.</text>
</comment>
<dbReference type="SMART" id="SM01127">
    <property type="entry name" value="DDHD"/>
    <property type="match status" value="1"/>
</dbReference>
<keyword evidence="10" id="KW-0677">Repeat</keyword>
<keyword evidence="8" id="KW-0949">S-adenosyl-L-methionine</keyword>
<dbReference type="InterPro" id="IPR055198">
    <property type="entry name" value="NSD_PHD"/>
</dbReference>
<keyword evidence="12" id="KW-0862">Zinc</keyword>
<keyword evidence="7 38" id="KW-0808">Transferase</keyword>
<dbReference type="PROSITE" id="PS50280">
    <property type="entry name" value="SET"/>
    <property type="match status" value="1"/>
</dbReference>
<dbReference type="Pfam" id="PF02825">
    <property type="entry name" value="WWE"/>
    <property type="match status" value="1"/>
</dbReference>
<feature type="domain" description="SET" evidence="32">
    <location>
        <begin position="1185"/>
        <end position="1302"/>
    </location>
</feature>
<dbReference type="InterPro" id="IPR006560">
    <property type="entry name" value="AWS_dom"/>
</dbReference>
<dbReference type="InterPro" id="IPR047527">
    <property type="entry name" value="PHD5_NSD3"/>
</dbReference>
<feature type="region of interest" description="Disordered" evidence="29">
    <location>
        <begin position="108"/>
        <end position="213"/>
    </location>
</feature>
<dbReference type="InterPro" id="IPR011011">
    <property type="entry name" value="Znf_FYVE_PHD"/>
</dbReference>
<keyword evidence="30" id="KW-0812">Transmembrane</keyword>
<dbReference type="Pfam" id="PF00856">
    <property type="entry name" value="SET"/>
    <property type="match status" value="1"/>
</dbReference>
<evidence type="ECO:0000313" key="38">
    <source>
        <dbReference type="EMBL" id="RXN19540.1"/>
    </source>
</evidence>
<keyword evidence="18" id="KW-0804">Transcription</keyword>
<dbReference type="Gene3D" id="2.30.30.140">
    <property type="match status" value="2"/>
</dbReference>
<feature type="domain" description="PWWP" evidence="33">
    <location>
        <begin position="339"/>
        <end position="402"/>
    </location>
</feature>
<feature type="domain" description="Post-SET" evidence="34">
    <location>
        <begin position="1309"/>
        <end position="1325"/>
    </location>
</feature>
<dbReference type="InterPro" id="IPR004170">
    <property type="entry name" value="WWE_dom"/>
</dbReference>
<feature type="domain" description="DDHD" evidence="36">
    <location>
        <begin position="2139"/>
        <end position="2329"/>
    </location>
</feature>
<evidence type="ECO:0000256" key="11">
    <source>
        <dbReference type="ARBA" id="ARBA00022771"/>
    </source>
</evidence>
<dbReference type="GO" id="GO:0005694">
    <property type="term" value="C:chromosome"/>
    <property type="evidence" value="ECO:0007669"/>
    <property type="project" value="UniProtKB-SubCell"/>
</dbReference>
<dbReference type="EC" id="2.1.1.370" evidence="24"/>
<dbReference type="Pfam" id="PF00628">
    <property type="entry name" value="PHD"/>
    <property type="match status" value="1"/>
</dbReference>
<keyword evidence="3" id="KW-0158">Chromosome</keyword>
<evidence type="ECO:0000256" key="7">
    <source>
        <dbReference type="ARBA" id="ARBA00022679"/>
    </source>
</evidence>
<feature type="transmembrane region" description="Helical" evidence="30">
    <location>
        <begin position="1593"/>
        <end position="1612"/>
    </location>
</feature>
<dbReference type="PROSITE" id="PS51215">
    <property type="entry name" value="AWS"/>
    <property type="match status" value="1"/>
</dbReference>
<evidence type="ECO:0000256" key="21">
    <source>
        <dbReference type="ARBA" id="ARBA00052270"/>
    </source>
</evidence>
<dbReference type="SMART" id="SM00249">
    <property type="entry name" value="PHD"/>
    <property type="match status" value="5"/>
</dbReference>
<evidence type="ECO:0000256" key="28">
    <source>
        <dbReference type="PROSITE-ProRule" id="PRU00146"/>
    </source>
</evidence>
<evidence type="ECO:0000256" key="27">
    <source>
        <dbReference type="ARBA" id="ARBA00081740"/>
    </source>
</evidence>
<feature type="domain" description="WWE" evidence="35">
    <location>
        <begin position="1636"/>
        <end position="1720"/>
    </location>
</feature>
<evidence type="ECO:0000256" key="6">
    <source>
        <dbReference type="ARBA" id="ARBA00022603"/>
    </source>
</evidence>
<evidence type="ECO:0000259" key="33">
    <source>
        <dbReference type="PROSITE" id="PS50812"/>
    </source>
</evidence>
<evidence type="ECO:0000256" key="30">
    <source>
        <dbReference type="SAM" id="Phobius"/>
    </source>
</evidence>
<evidence type="ECO:0000256" key="1">
    <source>
        <dbReference type="ARBA" id="ARBA00004123"/>
    </source>
</evidence>
<keyword evidence="30" id="KW-0472">Membrane</keyword>
<evidence type="ECO:0000259" key="34">
    <source>
        <dbReference type="PROSITE" id="PS50868"/>
    </source>
</evidence>